<name>A0A8J7DWN0_9CYAN</name>
<sequence>MLRTSSEMTTAIWHTRTCLFFLQRFAVFQARSRPFKEYLLKKRDRAR</sequence>
<accession>A0A8J7DWN0</accession>
<keyword evidence="2" id="KW-1185">Reference proteome</keyword>
<proteinExistence type="predicted"/>
<comment type="caution">
    <text evidence="1">The sequence shown here is derived from an EMBL/GenBank/DDBJ whole genome shotgun (WGS) entry which is preliminary data.</text>
</comment>
<dbReference type="Proteomes" id="UP000654482">
    <property type="component" value="Unassembled WGS sequence"/>
</dbReference>
<dbReference type="AlphaFoldDB" id="A0A8J7DWN0"/>
<evidence type="ECO:0000313" key="2">
    <source>
        <dbReference type="Proteomes" id="UP000654482"/>
    </source>
</evidence>
<dbReference type="RefSeq" id="WP_194029551.1">
    <property type="nucleotide sequence ID" value="NZ_JADEWZ010000014.1"/>
</dbReference>
<reference evidence="1" key="1">
    <citation type="submission" date="2020-10" db="EMBL/GenBank/DDBJ databases">
        <authorList>
            <person name="Castelo-Branco R."/>
            <person name="Eusebio N."/>
            <person name="Adriana R."/>
            <person name="Vieira A."/>
            <person name="Brugerolle De Fraissinette N."/>
            <person name="Rezende De Castro R."/>
            <person name="Schneider M.P."/>
            <person name="Vasconcelos V."/>
            <person name="Leao P.N."/>
        </authorList>
    </citation>
    <scope>NUCLEOTIDE SEQUENCE</scope>
    <source>
        <strain evidence="1">LEGE 07157</strain>
    </source>
</reference>
<organism evidence="1 2">
    <name type="scientific">Lusitaniella coriacea LEGE 07157</name>
    <dbReference type="NCBI Taxonomy" id="945747"/>
    <lineage>
        <taxon>Bacteria</taxon>
        <taxon>Bacillati</taxon>
        <taxon>Cyanobacteriota</taxon>
        <taxon>Cyanophyceae</taxon>
        <taxon>Spirulinales</taxon>
        <taxon>Lusitaniellaceae</taxon>
        <taxon>Lusitaniella</taxon>
    </lineage>
</organism>
<gene>
    <name evidence="1" type="ORF">IQ249_11165</name>
</gene>
<protein>
    <submittedName>
        <fullName evidence="1">Uncharacterized protein</fullName>
    </submittedName>
</protein>
<evidence type="ECO:0000313" key="1">
    <source>
        <dbReference type="EMBL" id="MBE9116459.1"/>
    </source>
</evidence>
<dbReference type="EMBL" id="JADEWZ010000014">
    <property type="protein sequence ID" value="MBE9116459.1"/>
    <property type="molecule type" value="Genomic_DNA"/>
</dbReference>